<dbReference type="PANTHER" id="PTHR23195">
    <property type="entry name" value="YEATS DOMAIN"/>
    <property type="match status" value="1"/>
</dbReference>
<dbReference type="Gene3D" id="2.60.40.1970">
    <property type="entry name" value="YEATS domain"/>
    <property type="match status" value="1"/>
</dbReference>
<dbReference type="EMBL" id="KV930858">
    <property type="protein sequence ID" value="PIO31548.1"/>
    <property type="molecule type" value="Genomic_DNA"/>
</dbReference>
<dbReference type="GO" id="GO:0005634">
    <property type="term" value="C:nucleus"/>
    <property type="evidence" value="ECO:0007669"/>
    <property type="project" value="UniProtKB-SubCell"/>
</dbReference>
<accession>A0A2G9RUG9</accession>
<dbReference type="InterPro" id="IPR055129">
    <property type="entry name" value="YEATS_dom"/>
</dbReference>
<keyword evidence="1 2" id="KW-0539">Nucleus</keyword>
<dbReference type="Proteomes" id="UP000228934">
    <property type="component" value="Unassembled WGS sequence"/>
</dbReference>
<comment type="subcellular location">
    <subcellularLocation>
        <location evidence="2">Nucleus</location>
    </subcellularLocation>
</comment>
<protein>
    <recommendedName>
        <fullName evidence="5">YEATS domain-containing protein</fullName>
    </recommendedName>
</protein>
<dbReference type="InterPro" id="IPR038704">
    <property type="entry name" value="YEAST_sf"/>
</dbReference>
<feature type="compositionally biased region" description="Polar residues" evidence="4">
    <location>
        <begin position="120"/>
        <end position="145"/>
    </location>
</feature>
<feature type="domain" description="YEATS" evidence="5">
    <location>
        <begin position="123"/>
        <end position="284"/>
    </location>
</feature>
<proteinExistence type="predicted"/>
<organism evidence="6 7">
    <name type="scientific">Aquarana catesbeiana</name>
    <name type="common">American bullfrog</name>
    <name type="synonym">Rana catesbeiana</name>
    <dbReference type="NCBI Taxonomy" id="8400"/>
    <lineage>
        <taxon>Eukaryota</taxon>
        <taxon>Metazoa</taxon>
        <taxon>Chordata</taxon>
        <taxon>Craniata</taxon>
        <taxon>Vertebrata</taxon>
        <taxon>Euteleostomi</taxon>
        <taxon>Amphibia</taxon>
        <taxon>Batrachia</taxon>
        <taxon>Anura</taxon>
        <taxon>Neobatrachia</taxon>
        <taxon>Ranoidea</taxon>
        <taxon>Ranidae</taxon>
        <taxon>Aquarana</taxon>
    </lineage>
</organism>
<feature type="region of interest" description="Disordered" evidence="4">
    <location>
        <begin position="161"/>
        <end position="184"/>
    </location>
</feature>
<sequence>MSGIKRTIEGKDPDYEDISVVHQNKRHKSNEISARDSAILKIESVVKDQFAVELKNKEHEIEVIDQRLNEARRMMDKLRAYIVANYYASAGFGKGHEGTSACDPTILNHPSIKKFLESPSRASSPANHRSDTPSVSNSETDSVCTPSELLDKDSHVATKTVHKGTSAADGKLGKDSVPTENDNQTAGFIRSVDTSRRFVKKTLVVGNVSREPPFHLTRRGWGEFPVRVQIHFKDSQNKRIDIIHNLKLDKTYTGLQTLGAETVVEVELLRHSLGEDYLYSQSSNETTQSDGSTPGPVIVKASSPHKGSHELAEKGFSMTSEPSLYTQTSALERTPTKMTQRFTIGAHGSTAFQPITASCKIVPQGQATSLAESPGKSFQPITMSCKIVSGMVSFQILFVASSAIMKDILTPVTLCLPVS</sequence>
<evidence type="ECO:0000256" key="4">
    <source>
        <dbReference type="SAM" id="MobiDB-lite"/>
    </source>
</evidence>
<keyword evidence="7" id="KW-1185">Reference proteome</keyword>
<dbReference type="PROSITE" id="PS51037">
    <property type="entry name" value="YEATS"/>
    <property type="match status" value="1"/>
</dbReference>
<dbReference type="AlphaFoldDB" id="A0A2G9RUG9"/>
<dbReference type="Pfam" id="PF03366">
    <property type="entry name" value="YEATS"/>
    <property type="match status" value="1"/>
</dbReference>
<gene>
    <name evidence="6" type="ORF">AB205_0072630</name>
</gene>
<evidence type="ECO:0000256" key="1">
    <source>
        <dbReference type="ARBA" id="ARBA00023242"/>
    </source>
</evidence>
<name>A0A2G9RUG9_AQUCT</name>
<dbReference type="GO" id="GO:0006355">
    <property type="term" value="P:regulation of DNA-templated transcription"/>
    <property type="evidence" value="ECO:0007669"/>
    <property type="project" value="InterPro"/>
</dbReference>
<evidence type="ECO:0000256" key="3">
    <source>
        <dbReference type="SAM" id="Coils"/>
    </source>
</evidence>
<evidence type="ECO:0000259" key="5">
    <source>
        <dbReference type="PROSITE" id="PS51037"/>
    </source>
</evidence>
<dbReference type="InterPro" id="IPR005033">
    <property type="entry name" value="YEATS"/>
</dbReference>
<keyword evidence="3" id="KW-0175">Coiled coil</keyword>
<feature type="region of interest" description="Disordered" evidence="4">
    <location>
        <begin position="117"/>
        <end position="149"/>
    </location>
</feature>
<evidence type="ECO:0000313" key="6">
    <source>
        <dbReference type="EMBL" id="PIO31548.1"/>
    </source>
</evidence>
<evidence type="ECO:0000256" key="2">
    <source>
        <dbReference type="PROSITE-ProRule" id="PRU00376"/>
    </source>
</evidence>
<dbReference type="OrthoDB" id="1741717at2759"/>
<feature type="coiled-coil region" evidence="3">
    <location>
        <begin position="54"/>
        <end position="81"/>
    </location>
</feature>
<reference evidence="7" key="1">
    <citation type="journal article" date="2017" name="Nat. Commun.">
        <title>The North American bullfrog draft genome provides insight into hormonal regulation of long noncoding RNA.</title>
        <authorList>
            <person name="Hammond S.A."/>
            <person name="Warren R.L."/>
            <person name="Vandervalk B.P."/>
            <person name="Kucuk E."/>
            <person name="Khan H."/>
            <person name="Gibb E.A."/>
            <person name="Pandoh P."/>
            <person name="Kirk H."/>
            <person name="Zhao Y."/>
            <person name="Jones M."/>
            <person name="Mungall A.J."/>
            <person name="Coope R."/>
            <person name="Pleasance S."/>
            <person name="Moore R.A."/>
            <person name="Holt R.A."/>
            <person name="Round J.M."/>
            <person name="Ohora S."/>
            <person name="Walle B.V."/>
            <person name="Veldhoen N."/>
            <person name="Helbing C.C."/>
            <person name="Birol I."/>
        </authorList>
    </citation>
    <scope>NUCLEOTIDE SEQUENCE [LARGE SCALE GENOMIC DNA]</scope>
</reference>
<evidence type="ECO:0000313" key="7">
    <source>
        <dbReference type="Proteomes" id="UP000228934"/>
    </source>
</evidence>